<dbReference type="Pfam" id="PF09544">
    <property type="entry name" value="DUF2381"/>
    <property type="match status" value="1"/>
</dbReference>
<name>A0ABY9WT52_9BACT</name>
<accession>A0ABY9WT52</accession>
<gene>
    <name evidence="1" type="ORF">F0U60_24655</name>
</gene>
<evidence type="ECO:0000313" key="2">
    <source>
        <dbReference type="Proteomes" id="UP001611383"/>
    </source>
</evidence>
<sequence length="86" mass="8925">MAVAVELRNLGTVTWTPTGAALVGAKREELTGLKVSPLESIPPGTSRRIVVELDAAESEARGSYTLKLWAGEAGTGGVTLDGVMFP</sequence>
<dbReference type="EMBL" id="CP043494">
    <property type="protein sequence ID" value="WNG46964.1"/>
    <property type="molecule type" value="Genomic_DNA"/>
</dbReference>
<dbReference type="Proteomes" id="UP001611383">
    <property type="component" value="Chromosome"/>
</dbReference>
<protein>
    <submittedName>
        <fullName evidence="1">DUF2381 family protein</fullName>
    </submittedName>
</protein>
<proteinExistence type="predicted"/>
<organism evidence="1 2">
    <name type="scientific">Archangium minus</name>
    <dbReference type="NCBI Taxonomy" id="83450"/>
    <lineage>
        <taxon>Bacteria</taxon>
        <taxon>Pseudomonadati</taxon>
        <taxon>Myxococcota</taxon>
        <taxon>Myxococcia</taxon>
        <taxon>Myxococcales</taxon>
        <taxon>Cystobacterineae</taxon>
        <taxon>Archangiaceae</taxon>
        <taxon>Archangium</taxon>
    </lineage>
</organism>
<dbReference type="InterPro" id="IPR011754">
    <property type="entry name" value="Mxa_paralog_2268"/>
</dbReference>
<reference evidence="1 2" key="1">
    <citation type="submission" date="2019-08" db="EMBL/GenBank/DDBJ databases">
        <title>Archangium and Cystobacter genomes.</title>
        <authorList>
            <person name="Chen I.-C.K."/>
            <person name="Wielgoss S."/>
        </authorList>
    </citation>
    <scope>NUCLEOTIDE SEQUENCE [LARGE SCALE GENOMIC DNA]</scope>
    <source>
        <strain evidence="1 2">Cbm 6</strain>
    </source>
</reference>
<keyword evidence="2" id="KW-1185">Reference proteome</keyword>
<evidence type="ECO:0000313" key="1">
    <source>
        <dbReference type="EMBL" id="WNG46964.1"/>
    </source>
</evidence>